<evidence type="ECO:0000313" key="8">
    <source>
        <dbReference type="Proteomes" id="UP000297564"/>
    </source>
</evidence>
<keyword evidence="8" id="KW-1185">Reference proteome</keyword>
<dbReference type="SMART" id="SM00346">
    <property type="entry name" value="HTH_ICLR"/>
    <property type="match status" value="1"/>
</dbReference>
<dbReference type="Gene3D" id="3.30.450.40">
    <property type="match status" value="1"/>
</dbReference>
<gene>
    <name evidence="7" type="ORF">EZ242_11500</name>
</gene>
<protein>
    <submittedName>
        <fullName evidence="7">IclR family transcriptional regulator</fullName>
    </submittedName>
</protein>
<evidence type="ECO:0000256" key="4">
    <source>
        <dbReference type="SAM" id="MobiDB-lite"/>
    </source>
</evidence>
<feature type="compositionally biased region" description="Low complexity" evidence="4">
    <location>
        <begin position="1"/>
        <end position="15"/>
    </location>
</feature>
<dbReference type="PROSITE" id="PS51077">
    <property type="entry name" value="HTH_ICLR"/>
    <property type="match status" value="1"/>
</dbReference>
<feature type="domain" description="HTH iclR-type" evidence="5">
    <location>
        <begin position="24"/>
        <end position="86"/>
    </location>
</feature>
<dbReference type="InterPro" id="IPR014757">
    <property type="entry name" value="Tscrpt_reg_IclR_C"/>
</dbReference>
<reference evidence="7 8" key="1">
    <citation type="submission" date="2019-03" db="EMBL/GenBank/DDBJ databases">
        <title>Ramlibacter rhizophilus CCTCC AB2015357, whole genome shotgun sequence.</title>
        <authorList>
            <person name="Zhang X."/>
            <person name="Feng G."/>
            <person name="Zhu H."/>
        </authorList>
    </citation>
    <scope>NUCLEOTIDE SEQUENCE [LARGE SCALE GENOMIC DNA]</scope>
    <source>
        <strain evidence="7 8">CCTCC AB2015357</strain>
    </source>
</reference>
<dbReference type="AlphaFoldDB" id="A0A4Z0BP80"/>
<dbReference type="EMBL" id="SMLL01000004">
    <property type="protein sequence ID" value="TFY99758.1"/>
    <property type="molecule type" value="Genomic_DNA"/>
</dbReference>
<name>A0A4Z0BP80_9BURK</name>
<dbReference type="GO" id="GO:0045892">
    <property type="term" value="P:negative regulation of DNA-templated transcription"/>
    <property type="evidence" value="ECO:0007669"/>
    <property type="project" value="TreeGrafter"/>
</dbReference>
<evidence type="ECO:0000313" key="7">
    <source>
        <dbReference type="EMBL" id="TFY99758.1"/>
    </source>
</evidence>
<dbReference type="InterPro" id="IPR036390">
    <property type="entry name" value="WH_DNA-bd_sf"/>
</dbReference>
<dbReference type="PROSITE" id="PS51078">
    <property type="entry name" value="ICLR_ED"/>
    <property type="match status" value="1"/>
</dbReference>
<evidence type="ECO:0000256" key="2">
    <source>
        <dbReference type="ARBA" id="ARBA00023125"/>
    </source>
</evidence>
<sequence>MPRATTTPLTATPPASDRGRGQKVQSAEVAVTVLKALAALGGAATLTRLALQLQEHPAKVHRYLSSLVSSGFVEQDPITARYFLGSEAIFLGLAAQRQSDVLRLCTAEIAKVTEDLGVSCLVAVMGNQGPVIVRWEEPVQAIVVNVRAGFVMPVLWSATGRAFAAFQRSAVVEAVITRELAAATAQQRRELPDRKAVEAMLAGYRPHGCTWLRDQPLKGVGSLAAPVFEANGQVAAVVVALGVAETFDLRPDGPNAKVLRAAAQSVSQRLGHAMADAS</sequence>
<dbReference type="RefSeq" id="WP_135285301.1">
    <property type="nucleotide sequence ID" value="NZ_SMLL01000004.1"/>
</dbReference>
<dbReference type="PANTHER" id="PTHR30136">
    <property type="entry name" value="HELIX-TURN-HELIX TRANSCRIPTIONAL REGULATOR, ICLR FAMILY"/>
    <property type="match status" value="1"/>
</dbReference>
<evidence type="ECO:0000256" key="1">
    <source>
        <dbReference type="ARBA" id="ARBA00023015"/>
    </source>
</evidence>
<keyword evidence="2" id="KW-0238">DNA-binding</keyword>
<keyword evidence="1" id="KW-0805">Transcription regulation</keyword>
<keyword evidence="3" id="KW-0804">Transcription</keyword>
<dbReference type="InterPro" id="IPR029016">
    <property type="entry name" value="GAF-like_dom_sf"/>
</dbReference>
<dbReference type="InterPro" id="IPR050707">
    <property type="entry name" value="HTH_MetabolicPath_Reg"/>
</dbReference>
<feature type="domain" description="IclR-ED" evidence="6">
    <location>
        <begin position="87"/>
        <end position="272"/>
    </location>
</feature>
<evidence type="ECO:0000259" key="5">
    <source>
        <dbReference type="PROSITE" id="PS51077"/>
    </source>
</evidence>
<dbReference type="Pfam" id="PF09339">
    <property type="entry name" value="HTH_IclR"/>
    <property type="match status" value="1"/>
</dbReference>
<evidence type="ECO:0000259" key="6">
    <source>
        <dbReference type="PROSITE" id="PS51078"/>
    </source>
</evidence>
<accession>A0A4Z0BP80</accession>
<dbReference type="Pfam" id="PF01614">
    <property type="entry name" value="IclR_C"/>
    <property type="match status" value="1"/>
</dbReference>
<dbReference type="Gene3D" id="1.10.10.10">
    <property type="entry name" value="Winged helix-like DNA-binding domain superfamily/Winged helix DNA-binding domain"/>
    <property type="match status" value="1"/>
</dbReference>
<proteinExistence type="predicted"/>
<dbReference type="GO" id="GO:0003700">
    <property type="term" value="F:DNA-binding transcription factor activity"/>
    <property type="evidence" value="ECO:0007669"/>
    <property type="project" value="TreeGrafter"/>
</dbReference>
<evidence type="ECO:0000256" key="3">
    <source>
        <dbReference type="ARBA" id="ARBA00023163"/>
    </source>
</evidence>
<dbReference type="SUPFAM" id="SSF46785">
    <property type="entry name" value="Winged helix' DNA-binding domain"/>
    <property type="match status" value="1"/>
</dbReference>
<dbReference type="OrthoDB" id="8524622at2"/>
<dbReference type="InterPro" id="IPR005471">
    <property type="entry name" value="Tscrpt_reg_IclR_N"/>
</dbReference>
<dbReference type="Proteomes" id="UP000297564">
    <property type="component" value="Unassembled WGS sequence"/>
</dbReference>
<dbReference type="SUPFAM" id="SSF55781">
    <property type="entry name" value="GAF domain-like"/>
    <property type="match status" value="1"/>
</dbReference>
<dbReference type="InterPro" id="IPR036388">
    <property type="entry name" value="WH-like_DNA-bd_sf"/>
</dbReference>
<dbReference type="PANTHER" id="PTHR30136:SF8">
    <property type="entry name" value="TRANSCRIPTIONAL REGULATORY PROTEIN"/>
    <property type="match status" value="1"/>
</dbReference>
<organism evidence="7 8">
    <name type="scientific">Ramlibacter rhizophilus</name>
    <dbReference type="NCBI Taxonomy" id="1781167"/>
    <lineage>
        <taxon>Bacteria</taxon>
        <taxon>Pseudomonadati</taxon>
        <taxon>Pseudomonadota</taxon>
        <taxon>Betaproteobacteria</taxon>
        <taxon>Burkholderiales</taxon>
        <taxon>Comamonadaceae</taxon>
        <taxon>Ramlibacter</taxon>
    </lineage>
</organism>
<comment type="caution">
    <text evidence="7">The sequence shown here is derived from an EMBL/GenBank/DDBJ whole genome shotgun (WGS) entry which is preliminary data.</text>
</comment>
<dbReference type="GO" id="GO:0003677">
    <property type="term" value="F:DNA binding"/>
    <property type="evidence" value="ECO:0007669"/>
    <property type="project" value="UniProtKB-KW"/>
</dbReference>
<feature type="region of interest" description="Disordered" evidence="4">
    <location>
        <begin position="1"/>
        <end position="23"/>
    </location>
</feature>